<dbReference type="Gene3D" id="1.20.1500.10">
    <property type="entry name" value="YheA/YmcA-like"/>
    <property type="match status" value="1"/>
</dbReference>
<dbReference type="InterPro" id="IPR010368">
    <property type="entry name" value="Com_YlbF"/>
</dbReference>
<evidence type="ECO:0008006" key="2">
    <source>
        <dbReference type="Google" id="ProtNLM"/>
    </source>
</evidence>
<accession>A0A644V622</accession>
<organism evidence="1">
    <name type="scientific">bioreactor metagenome</name>
    <dbReference type="NCBI Taxonomy" id="1076179"/>
    <lineage>
        <taxon>unclassified sequences</taxon>
        <taxon>metagenomes</taxon>
        <taxon>ecological metagenomes</taxon>
    </lineage>
</organism>
<dbReference type="SUPFAM" id="SSF158622">
    <property type="entry name" value="YheA/YmcA-like"/>
    <property type="match status" value="1"/>
</dbReference>
<dbReference type="EMBL" id="VSSQ01000227">
    <property type="protein sequence ID" value="MPL86788.1"/>
    <property type="molecule type" value="Genomic_DNA"/>
</dbReference>
<protein>
    <recommendedName>
        <fullName evidence="2">YlbF family regulator</fullName>
    </recommendedName>
</protein>
<proteinExistence type="predicted"/>
<comment type="caution">
    <text evidence="1">The sequence shown here is derived from an EMBL/GenBank/DDBJ whole genome shotgun (WGS) entry which is preliminary data.</text>
</comment>
<gene>
    <name evidence="1" type="ORF">SDC9_32775</name>
</gene>
<name>A0A644V622_9ZZZZ</name>
<evidence type="ECO:0000313" key="1">
    <source>
        <dbReference type="EMBL" id="MPL86788.1"/>
    </source>
</evidence>
<dbReference type="Pfam" id="PF06133">
    <property type="entry name" value="Com_YlbF"/>
    <property type="match status" value="1"/>
</dbReference>
<dbReference type="AlphaFoldDB" id="A0A644V622"/>
<sequence length="112" mass="12946">MNVYDEMNNLCKAMKESREFSMMKEARIKLATDKTAEPLVKDFLKQKQDLEIIQYSGKQTEKADIEKVQKLYEVLQLNPVAAEYLQTYIRFQMMVGDISKSIGDTIKEAVEG</sequence>
<dbReference type="InterPro" id="IPR023378">
    <property type="entry name" value="YheA/YmcA-like_dom_sf"/>
</dbReference>
<reference evidence="1" key="1">
    <citation type="submission" date="2019-08" db="EMBL/GenBank/DDBJ databases">
        <authorList>
            <person name="Kucharzyk K."/>
            <person name="Murdoch R.W."/>
            <person name="Higgins S."/>
            <person name="Loffler F."/>
        </authorList>
    </citation>
    <scope>NUCLEOTIDE SEQUENCE</scope>
</reference>